<evidence type="ECO:0000313" key="3">
    <source>
        <dbReference type="Proteomes" id="UP000321118"/>
    </source>
</evidence>
<organism evidence="2 3">
    <name type="scientific">Cellulomonas xylanilytica</name>
    <dbReference type="NCBI Taxonomy" id="233583"/>
    <lineage>
        <taxon>Bacteria</taxon>
        <taxon>Bacillati</taxon>
        <taxon>Actinomycetota</taxon>
        <taxon>Actinomycetes</taxon>
        <taxon>Micrococcales</taxon>
        <taxon>Cellulomonadaceae</taxon>
        <taxon>Cellulomonas</taxon>
    </lineage>
</organism>
<dbReference type="InterPro" id="IPR009725">
    <property type="entry name" value="3_dmu_93_MTrfase"/>
</dbReference>
<comment type="caution">
    <text evidence="2">The sequence shown here is derived from an EMBL/GenBank/DDBJ whole genome shotgun (WGS) entry which is preliminary data.</text>
</comment>
<dbReference type="PIRSF" id="PIRSF021700">
    <property type="entry name" value="3_dmu_93_MTrfase"/>
    <property type="match status" value="1"/>
</dbReference>
<dbReference type="GO" id="GO:0032259">
    <property type="term" value="P:methylation"/>
    <property type="evidence" value="ECO:0007669"/>
    <property type="project" value="UniProtKB-KW"/>
</dbReference>
<evidence type="ECO:0000259" key="1">
    <source>
        <dbReference type="Pfam" id="PF06983"/>
    </source>
</evidence>
<reference evidence="2 3" key="1">
    <citation type="submission" date="2019-07" db="EMBL/GenBank/DDBJ databases">
        <title>Whole genome shotgun sequence of Cellulomonas xylanilytica NBRC 101102.</title>
        <authorList>
            <person name="Hosoyama A."/>
            <person name="Uohara A."/>
            <person name="Ohji S."/>
            <person name="Ichikawa N."/>
        </authorList>
    </citation>
    <scope>NUCLEOTIDE SEQUENCE [LARGE SCALE GENOMIC DNA]</scope>
    <source>
        <strain evidence="2 3">NBRC 101102</strain>
    </source>
</reference>
<dbReference type="CDD" id="cd06588">
    <property type="entry name" value="PhnB_like"/>
    <property type="match status" value="1"/>
</dbReference>
<dbReference type="Pfam" id="PF06983">
    <property type="entry name" value="3-dmu-9_3-mt"/>
    <property type="match status" value="1"/>
</dbReference>
<dbReference type="RefSeq" id="WP_146928039.1">
    <property type="nucleotide sequence ID" value="NZ_BJUB01000008.1"/>
</dbReference>
<dbReference type="GO" id="GO:0008168">
    <property type="term" value="F:methyltransferase activity"/>
    <property type="evidence" value="ECO:0007669"/>
    <property type="project" value="UniProtKB-KW"/>
</dbReference>
<dbReference type="InterPro" id="IPR028973">
    <property type="entry name" value="PhnB-like"/>
</dbReference>
<evidence type="ECO:0000313" key="2">
    <source>
        <dbReference type="EMBL" id="GEK22288.1"/>
    </source>
</evidence>
<keyword evidence="2" id="KW-0808">Transferase</keyword>
<dbReference type="Proteomes" id="UP000321118">
    <property type="component" value="Unassembled WGS sequence"/>
</dbReference>
<dbReference type="InterPro" id="IPR029068">
    <property type="entry name" value="Glyas_Bleomycin-R_OHBP_Dase"/>
</dbReference>
<keyword evidence="2" id="KW-0830">Ubiquinone</keyword>
<name>A0A510V5Z7_9CELL</name>
<sequence>MGIVRPHLWFHDQAVHAARFYAEVIPNTVIHSIATAPPGTPGVAEGTEFIVELTIDGMRATFLNAGPAFTLDEAFSFVLDCADQAEVDHYWETLTADGGTPSQCGWLVDRFGVSWQITPVQLDDVMSRPDREGVARAMAAMLTMGKLDIEGLEAAYRGE</sequence>
<accession>A0A510V5Z7</accession>
<dbReference type="EMBL" id="BJUB01000008">
    <property type="protein sequence ID" value="GEK22288.1"/>
    <property type="molecule type" value="Genomic_DNA"/>
</dbReference>
<feature type="domain" description="PhnB-like" evidence="1">
    <location>
        <begin position="5"/>
        <end position="118"/>
    </location>
</feature>
<dbReference type="OrthoDB" id="9806473at2"/>
<dbReference type="PANTHER" id="PTHR33990">
    <property type="entry name" value="PROTEIN YJDN-RELATED"/>
    <property type="match status" value="1"/>
</dbReference>
<dbReference type="PANTHER" id="PTHR33990:SF2">
    <property type="entry name" value="PHNB-LIKE DOMAIN-CONTAINING PROTEIN"/>
    <property type="match status" value="1"/>
</dbReference>
<proteinExistence type="predicted"/>
<dbReference type="Gene3D" id="3.10.180.10">
    <property type="entry name" value="2,3-Dihydroxybiphenyl 1,2-Dioxygenase, domain 1"/>
    <property type="match status" value="1"/>
</dbReference>
<protein>
    <submittedName>
        <fullName evidence="2">Putative 3-demethylubiquinone-9 3-methyltransferase</fullName>
    </submittedName>
</protein>
<keyword evidence="2" id="KW-0489">Methyltransferase</keyword>
<keyword evidence="3" id="KW-1185">Reference proteome</keyword>
<dbReference type="AlphaFoldDB" id="A0A510V5Z7"/>
<dbReference type="SUPFAM" id="SSF54593">
    <property type="entry name" value="Glyoxalase/Bleomycin resistance protein/Dihydroxybiphenyl dioxygenase"/>
    <property type="match status" value="1"/>
</dbReference>
<gene>
    <name evidence="2" type="ORF">CXY01_28080</name>
</gene>